<dbReference type="Proteomes" id="UP000528457">
    <property type="component" value="Unassembled WGS sequence"/>
</dbReference>
<evidence type="ECO:0000256" key="2">
    <source>
        <dbReference type="ARBA" id="ARBA00023015"/>
    </source>
</evidence>
<dbReference type="PROSITE" id="PS50977">
    <property type="entry name" value="HTH_TETR_2"/>
    <property type="match status" value="1"/>
</dbReference>
<keyword evidence="8" id="KW-1185">Reference proteome</keyword>
<dbReference type="FunCoup" id="A0A7X0MVC3">
    <property type="interactions" value="83"/>
</dbReference>
<dbReference type="InParanoid" id="A0A7X0MVC3"/>
<keyword evidence="1" id="KW-0678">Repressor</keyword>
<dbReference type="GO" id="GO:0000976">
    <property type="term" value="F:transcription cis-regulatory region binding"/>
    <property type="evidence" value="ECO:0007669"/>
    <property type="project" value="TreeGrafter"/>
</dbReference>
<evidence type="ECO:0000256" key="5">
    <source>
        <dbReference type="PROSITE-ProRule" id="PRU00335"/>
    </source>
</evidence>
<evidence type="ECO:0000256" key="3">
    <source>
        <dbReference type="ARBA" id="ARBA00023125"/>
    </source>
</evidence>
<dbReference type="GO" id="GO:0003700">
    <property type="term" value="F:DNA-binding transcription factor activity"/>
    <property type="evidence" value="ECO:0007669"/>
    <property type="project" value="TreeGrafter"/>
</dbReference>
<dbReference type="PANTHER" id="PTHR30055">
    <property type="entry name" value="HTH-TYPE TRANSCRIPTIONAL REGULATOR RUTR"/>
    <property type="match status" value="1"/>
</dbReference>
<organism evidence="7 8">
    <name type="scientific">Pseudoteredinibacter isoporae</name>
    <dbReference type="NCBI Taxonomy" id="570281"/>
    <lineage>
        <taxon>Bacteria</taxon>
        <taxon>Pseudomonadati</taxon>
        <taxon>Pseudomonadota</taxon>
        <taxon>Gammaproteobacteria</taxon>
        <taxon>Cellvibrionales</taxon>
        <taxon>Cellvibrionaceae</taxon>
        <taxon>Pseudoteredinibacter</taxon>
    </lineage>
</organism>
<dbReference type="InterPro" id="IPR001647">
    <property type="entry name" value="HTH_TetR"/>
</dbReference>
<comment type="caution">
    <text evidence="7">The sequence shown here is derived from an EMBL/GenBank/DDBJ whole genome shotgun (WGS) entry which is preliminary data.</text>
</comment>
<reference evidence="7 8" key="1">
    <citation type="submission" date="2020-08" db="EMBL/GenBank/DDBJ databases">
        <title>Genomic Encyclopedia of Type Strains, Phase IV (KMG-IV): sequencing the most valuable type-strain genomes for metagenomic binning, comparative biology and taxonomic classification.</title>
        <authorList>
            <person name="Goeker M."/>
        </authorList>
    </citation>
    <scope>NUCLEOTIDE SEQUENCE [LARGE SCALE GENOMIC DNA]</scope>
    <source>
        <strain evidence="7 8">DSM 22368</strain>
    </source>
</reference>
<keyword evidence="4" id="KW-0804">Transcription</keyword>
<evidence type="ECO:0000313" key="7">
    <source>
        <dbReference type="EMBL" id="MBB6520950.1"/>
    </source>
</evidence>
<dbReference type="Pfam" id="PF13977">
    <property type="entry name" value="TetR_C_6"/>
    <property type="match status" value="1"/>
</dbReference>
<gene>
    <name evidence="7" type="ORF">HNR48_001228</name>
</gene>
<keyword evidence="2" id="KW-0805">Transcription regulation</keyword>
<evidence type="ECO:0000256" key="1">
    <source>
        <dbReference type="ARBA" id="ARBA00022491"/>
    </source>
</evidence>
<accession>A0A7X0MVC3</accession>
<name>A0A7X0MVC3_9GAMM</name>
<dbReference type="EMBL" id="JACHHT010000001">
    <property type="protein sequence ID" value="MBB6520950.1"/>
    <property type="molecule type" value="Genomic_DNA"/>
</dbReference>
<dbReference type="AlphaFoldDB" id="A0A7X0MVC3"/>
<proteinExistence type="predicted"/>
<feature type="DNA-binding region" description="H-T-H motif" evidence="5">
    <location>
        <begin position="39"/>
        <end position="58"/>
    </location>
</feature>
<dbReference type="Pfam" id="PF00440">
    <property type="entry name" value="TetR_N"/>
    <property type="match status" value="1"/>
</dbReference>
<evidence type="ECO:0000259" key="6">
    <source>
        <dbReference type="PROSITE" id="PS50977"/>
    </source>
</evidence>
<dbReference type="PRINTS" id="PR00455">
    <property type="entry name" value="HTHTETR"/>
</dbReference>
<evidence type="ECO:0000256" key="4">
    <source>
        <dbReference type="ARBA" id="ARBA00023163"/>
    </source>
</evidence>
<dbReference type="InterPro" id="IPR039538">
    <property type="entry name" value="BetI_C"/>
</dbReference>
<evidence type="ECO:0000313" key="8">
    <source>
        <dbReference type="Proteomes" id="UP000528457"/>
    </source>
</evidence>
<dbReference type="RefSeq" id="WP_166849823.1">
    <property type="nucleotide sequence ID" value="NZ_JAAONY010000001.1"/>
</dbReference>
<feature type="domain" description="HTH tetR-type" evidence="6">
    <location>
        <begin position="16"/>
        <end position="76"/>
    </location>
</feature>
<dbReference type="InterPro" id="IPR009057">
    <property type="entry name" value="Homeodomain-like_sf"/>
</dbReference>
<dbReference type="InterPro" id="IPR050109">
    <property type="entry name" value="HTH-type_TetR-like_transc_reg"/>
</dbReference>
<dbReference type="PANTHER" id="PTHR30055:SF234">
    <property type="entry name" value="HTH-TYPE TRANSCRIPTIONAL REGULATOR BETI"/>
    <property type="match status" value="1"/>
</dbReference>
<keyword evidence="3 5" id="KW-0238">DNA-binding</keyword>
<dbReference type="SUPFAM" id="SSF46689">
    <property type="entry name" value="Homeodomain-like"/>
    <property type="match status" value="1"/>
</dbReference>
<dbReference type="Gene3D" id="1.10.357.10">
    <property type="entry name" value="Tetracycline Repressor, domain 2"/>
    <property type="match status" value="1"/>
</dbReference>
<protein>
    <submittedName>
        <fullName evidence="7">AcrR family transcriptional regulator</fullName>
    </submittedName>
</protein>
<sequence length="208" mass="23812">MTSANKAKNGVYNKGKNRINDILDAAHELLIDAGYHNFSMRKVADAAGIKLGNLQYYFPSKSVLVSAMLDKTIQVYLDEFDEIRTHGNPEEQFQNLLKHVISDLTKRETTQFFPELWSLSNHEEEMTVHMDQMYAKYRSTLGDIITEMNPALTPKQVEKLALFISASVEGHTVFIGHNKPWTKEVDNIIKMAVQSFTWLIEHGEIPKR</sequence>